<keyword evidence="7 13" id="KW-0460">Magnesium</keyword>
<dbReference type="eggNOG" id="COG0494">
    <property type="taxonomic scope" value="Bacteria"/>
</dbReference>
<organism evidence="16 17">
    <name type="scientific">Thalassobacter stenotrophicus</name>
    <dbReference type="NCBI Taxonomy" id="266809"/>
    <lineage>
        <taxon>Bacteria</taxon>
        <taxon>Pseudomonadati</taxon>
        <taxon>Pseudomonadota</taxon>
        <taxon>Alphaproteobacteria</taxon>
        <taxon>Rhodobacterales</taxon>
        <taxon>Roseobacteraceae</taxon>
        <taxon>Thalassobacter</taxon>
    </lineage>
</organism>
<comment type="similarity">
    <text evidence="2">Belongs to the Nudix hydrolase family. NudF subfamily.</text>
</comment>
<evidence type="ECO:0000256" key="10">
    <source>
        <dbReference type="ARBA" id="ARBA00030308"/>
    </source>
</evidence>
<dbReference type="GO" id="GO:0006753">
    <property type="term" value="P:nucleoside phosphate metabolic process"/>
    <property type="evidence" value="ECO:0007669"/>
    <property type="project" value="TreeGrafter"/>
</dbReference>
<proteinExistence type="inferred from homology"/>
<name>A0A0N7LSX7_9RHOB</name>
<evidence type="ECO:0000313" key="17">
    <source>
        <dbReference type="Proteomes" id="UP000051298"/>
    </source>
</evidence>
<protein>
    <recommendedName>
        <fullName evidence="4">ADP-ribose pyrophosphatase</fullName>
        <ecNumber evidence="3">3.6.1.13</ecNumber>
    </recommendedName>
    <alternativeName>
        <fullName evidence="9">ADP-ribose diphosphatase</fullName>
    </alternativeName>
    <alternativeName>
        <fullName evidence="11">ADP-ribose phosphohydrolase</fullName>
    </alternativeName>
    <alternativeName>
        <fullName evidence="10">Adenosine diphosphoribose pyrophosphatase</fullName>
    </alternativeName>
</protein>
<dbReference type="AlphaFoldDB" id="A0A0N7LSX7"/>
<evidence type="ECO:0000256" key="1">
    <source>
        <dbReference type="ARBA" id="ARBA00001946"/>
    </source>
</evidence>
<evidence type="ECO:0000313" key="16">
    <source>
        <dbReference type="EMBL" id="CUH59130.1"/>
    </source>
</evidence>
<dbReference type="Proteomes" id="UP000051298">
    <property type="component" value="Unassembled WGS sequence"/>
</dbReference>
<evidence type="ECO:0000256" key="9">
    <source>
        <dbReference type="ARBA" id="ARBA00030162"/>
    </source>
</evidence>
<feature type="binding site" evidence="13">
    <location>
        <position position="268"/>
    </location>
    <ligand>
        <name>Mg(2+)</name>
        <dbReference type="ChEBI" id="CHEBI:18420"/>
        <label>1</label>
    </ligand>
</feature>
<dbReference type="CDD" id="cd24155">
    <property type="entry name" value="NUDIX_ADPRase"/>
    <property type="match status" value="1"/>
</dbReference>
<dbReference type="Pfam" id="PF00293">
    <property type="entry name" value="NUDIX"/>
    <property type="match status" value="1"/>
</dbReference>
<dbReference type="GO" id="GO:0046872">
    <property type="term" value="F:metal ion binding"/>
    <property type="evidence" value="ECO:0007669"/>
    <property type="project" value="UniProtKB-KW"/>
</dbReference>
<evidence type="ECO:0000256" key="5">
    <source>
        <dbReference type="ARBA" id="ARBA00022723"/>
    </source>
</evidence>
<accession>A0A0N7LSX7</accession>
<feature type="domain" description="Nudix hydrolase" evidence="15">
    <location>
        <begin position="206"/>
        <end position="348"/>
    </location>
</feature>
<comment type="catalytic activity">
    <reaction evidence="12">
        <text>ADP-D-ribose + H2O = D-ribose 5-phosphate + AMP + 2 H(+)</text>
        <dbReference type="Rhea" id="RHEA:10412"/>
        <dbReference type="ChEBI" id="CHEBI:15377"/>
        <dbReference type="ChEBI" id="CHEBI:15378"/>
        <dbReference type="ChEBI" id="CHEBI:57967"/>
        <dbReference type="ChEBI" id="CHEBI:78346"/>
        <dbReference type="ChEBI" id="CHEBI:456215"/>
        <dbReference type="EC" id="3.6.1.13"/>
    </reaction>
</comment>
<dbReference type="EMBL" id="CYRX01000008">
    <property type="protein sequence ID" value="CUH59130.1"/>
    <property type="molecule type" value="Genomic_DNA"/>
</dbReference>
<feature type="binding site" evidence="13">
    <location>
        <position position="248"/>
    </location>
    <ligand>
        <name>Mg(2+)</name>
        <dbReference type="ChEBI" id="CHEBI:18420"/>
        <label>1</label>
    </ligand>
</feature>
<dbReference type="PROSITE" id="PS51462">
    <property type="entry name" value="NUDIX"/>
    <property type="match status" value="1"/>
</dbReference>
<feature type="short sequence motif" description="Nudix box" evidence="14">
    <location>
        <begin position="249"/>
        <end position="271"/>
    </location>
</feature>
<dbReference type="EC" id="3.6.1.13" evidence="3"/>
<keyword evidence="5 13" id="KW-0479">Metal-binding</keyword>
<evidence type="ECO:0000259" key="15">
    <source>
        <dbReference type="PROSITE" id="PS51462"/>
    </source>
</evidence>
<dbReference type="GO" id="GO:0005829">
    <property type="term" value="C:cytosol"/>
    <property type="evidence" value="ECO:0007669"/>
    <property type="project" value="TreeGrafter"/>
</dbReference>
<evidence type="ECO:0000256" key="14">
    <source>
        <dbReference type="PIRSR" id="PIRSR604385-3"/>
    </source>
</evidence>
<dbReference type="CDD" id="cd06661">
    <property type="entry name" value="GGCT_like"/>
    <property type="match status" value="1"/>
</dbReference>
<evidence type="ECO:0000256" key="7">
    <source>
        <dbReference type="ARBA" id="ARBA00022842"/>
    </source>
</evidence>
<dbReference type="GO" id="GO:0019693">
    <property type="term" value="P:ribose phosphate metabolic process"/>
    <property type="evidence" value="ECO:0007669"/>
    <property type="project" value="TreeGrafter"/>
</dbReference>
<evidence type="ECO:0000256" key="12">
    <source>
        <dbReference type="ARBA" id="ARBA00049546"/>
    </source>
</evidence>
<evidence type="ECO:0000256" key="2">
    <source>
        <dbReference type="ARBA" id="ARBA00007482"/>
    </source>
</evidence>
<comment type="cofactor">
    <cofactor evidence="1 13">
        <name>Mg(2+)</name>
        <dbReference type="ChEBI" id="CHEBI:18420"/>
    </cofactor>
</comment>
<dbReference type="SUPFAM" id="SSF55811">
    <property type="entry name" value="Nudix"/>
    <property type="match status" value="1"/>
</dbReference>
<dbReference type="InterPro" id="IPR015797">
    <property type="entry name" value="NUDIX_hydrolase-like_dom_sf"/>
</dbReference>
<dbReference type="PANTHER" id="PTHR11839">
    <property type="entry name" value="UDP/ADP-SUGAR PYROPHOSPHATASE"/>
    <property type="match status" value="1"/>
</dbReference>
<dbReference type="STRING" id="266809.PM03_09855"/>
<gene>
    <name evidence="16" type="primary">nudF</name>
    <name evidence="16" type="ORF">THS5294_00413</name>
</gene>
<dbReference type="InterPro" id="IPR000086">
    <property type="entry name" value="NUDIX_hydrolase_dom"/>
</dbReference>
<feature type="binding site" evidence="13">
    <location>
        <position position="264"/>
    </location>
    <ligand>
        <name>Mg(2+)</name>
        <dbReference type="ChEBI" id="CHEBI:18420"/>
        <label>1</label>
    </ligand>
</feature>
<reference evidence="16 17" key="1">
    <citation type="submission" date="2015-09" db="EMBL/GenBank/DDBJ databases">
        <authorList>
            <consortium name="Swine Surveillance"/>
        </authorList>
    </citation>
    <scope>NUCLEOTIDE SEQUENCE [LARGE SCALE GENOMIC DNA]</scope>
    <source>
        <strain evidence="16 17">CECT 5294</strain>
    </source>
</reference>
<dbReference type="InterPro" id="IPR013024">
    <property type="entry name" value="GGCT-like"/>
</dbReference>
<dbReference type="InterPro" id="IPR020084">
    <property type="entry name" value="NUDIX_hydrolase_CS"/>
</dbReference>
<dbReference type="NCBIfam" id="TIGR00052">
    <property type="entry name" value="nudix-type nucleoside diphosphatase, YffH/AdpP family"/>
    <property type="match status" value="1"/>
</dbReference>
<dbReference type="Gene3D" id="3.90.79.10">
    <property type="entry name" value="Nucleoside Triphosphate Pyrophosphohydrolase"/>
    <property type="match status" value="1"/>
</dbReference>
<evidence type="ECO:0000256" key="13">
    <source>
        <dbReference type="PIRSR" id="PIRSR604385-2"/>
    </source>
</evidence>
<dbReference type="Gene3D" id="3.10.490.10">
    <property type="entry name" value="Gamma-glutamyl cyclotransferase-like"/>
    <property type="match status" value="1"/>
</dbReference>
<keyword evidence="6 16" id="KW-0378">Hydrolase</keyword>
<dbReference type="PANTHER" id="PTHR11839:SF5">
    <property type="entry name" value="ADP-RIBOSE PYROPHOSPHATASE"/>
    <property type="match status" value="1"/>
</dbReference>
<evidence type="ECO:0000256" key="11">
    <source>
        <dbReference type="ARBA" id="ARBA00033056"/>
    </source>
</evidence>
<dbReference type="GO" id="GO:0047631">
    <property type="term" value="F:ADP-ribose diphosphatase activity"/>
    <property type="evidence" value="ECO:0007669"/>
    <property type="project" value="UniProtKB-EC"/>
</dbReference>
<sequence length="363" mass="39631">MPLLRIVMGREPSVSAAELPGFSVRHVEGADFPMLVASPNCIAIGILVENVTKAEQERLNFYEAGFVFDLMEQTVETNNGPKSTMVYRARGLSPGEVPWDLDAWVAKHGAMTVEAAAEIMRAHDAGMSVETLTRRQAIIRARAHSTISTSQSRRPETISAGAMRADVTIHETRHPYEAFFRVDEVTLSHKAHDGGEVGPIDRAVFVVTDAVTVLPYDPVRDRVLLIEQIRIGALVRGDQQPWMLEPVAGMIDAGETPEQTALRETHEEAGLTLTPNNLHHISTYYPSPGGIAQRFVSYVAVCDLPDAAAGLGGESTEHEDLRAHLVPFDTLMKMVRSGEAANAALIISAQWLQAERNRLQAGA</sequence>
<dbReference type="GO" id="GO:0019144">
    <property type="term" value="F:ADP-sugar diphosphatase activity"/>
    <property type="evidence" value="ECO:0007669"/>
    <property type="project" value="TreeGrafter"/>
</dbReference>
<evidence type="ECO:0000256" key="6">
    <source>
        <dbReference type="ARBA" id="ARBA00022801"/>
    </source>
</evidence>
<evidence type="ECO:0000256" key="3">
    <source>
        <dbReference type="ARBA" id="ARBA00012453"/>
    </source>
</evidence>
<comment type="function">
    <text evidence="8">Acts on ADP-mannose and ADP-glucose as well as ADP-ribose. Prevents glycogen biosynthesis. The reaction catalyzed by this enzyme is a limiting step of the gluconeogenic process.</text>
</comment>
<feature type="binding site" evidence="13">
    <location>
        <position position="319"/>
    </location>
    <ligand>
        <name>Mg(2+)</name>
        <dbReference type="ChEBI" id="CHEBI:18420"/>
        <label>1</label>
    </ligand>
</feature>
<dbReference type="PROSITE" id="PS00893">
    <property type="entry name" value="NUDIX_BOX"/>
    <property type="match status" value="1"/>
</dbReference>
<evidence type="ECO:0000256" key="4">
    <source>
        <dbReference type="ARBA" id="ARBA00013297"/>
    </source>
</evidence>
<dbReference type="InterPro" id="IPR004385">
    <property type="entry name" value="NDP_pyrophosphatase"/>
</dbReference>
<evidence type="ECO:0000256" key="8">
    <source>
        <dbReference type="ARBA" id="ARBA00025164"/>
    </source>
</evidence>